<proteinExistence type="predicted"/>
<dbReference type="Gene3D" id="3.30.420.10">
    <property type="entry name" value="Ribonuclease H-like superfamily/Ribonuclease H"/>
    <property type="match status" value="1"/>
</dbReference>
<organism evidence="1 2">
    <name type="scientific">Holothuria leucospilota</name>
    <name type="common">Black long sea cucumber</name>
    <name type="synonym">Mertensiothuria leucospilota</name>
    <dbReference type="NCBI Taxonomy" id="206669"/>
    <lineage>
        <taxon>Eukaryota</taxon>
        <taxon>Metazoa</taxon>
        <taxon>Echinodermata</taxon>
        <taxon>Eleutherozoa</taxon>
        <taxon>Echinozoa</taxon>
        <taxon>Holothuroidea</taxon>
        <taxon>Aspidochirotacea</taxon>
        <taxon>Aspidochirotida</taxon>
        <taxon>Holothuriidae</taxon>
        <taxon>Holothuria</taxon>
    </lineage>
</organism>
<accession>A0A9Q0YF37</accession>
<protein>
    <submittedName>
        <fullName evidence="1">Uncharacterized protein</fullName>
    </submittedName>
</protein>
<dbReference type="EMBL" id="JAIZAY010000021">
    <property type="protein sequence ID" value="KAJ8021250.1"/>
    <property type="molecule type" value="Genomic_DNA"/>
</dbReference>
<name>A0A9Q0YF37_HOLLE</name>
<dbReference type="GO" id="GO:0003676">
    <property type="term" value="F:nucleic acid binding"/>
    <property type="evidence" value="ECO:0007669"/>
    <property type="project" value="InterPro"/>
</dbReference>
<evidence type="ECO:0000313" key="2">
    <source>
        <dbReference type="Proteomes" id="UP001152320"/>
    </source>
</evidence>
<evidence type="ECO:0000313" key="1">
    <source>
        <dbReference type="EMBL" id="KAJ8021250.1"/>
    </source>
</evidence>
<keyword evidence="2" id="KW-1185">Reference proteome</keyword>
<dbReference type="InterPro" id="IPR036397">
    <property type="entry name" value="RNaseH_sf"/>
</dbReference>
<comment type="caution">
    <text evidence="1">The sequence shown here is derived from an EMBL/GenBank/DDBJ whole genome shotgun (WGS) entry which is preliminary data.</text>
</comment>
<sequence length="136" mass="15884">MVDVGPENDHIQKEIILFDFEFWVEADGRHVPNLCIAQVVCELCMDDDDINNQCDNCEEVRQYKFFSVKSFCTWTCQRPEAIFIARNLKGYDGQFILDCFSKLGMPPNQLVTTGTKIMYVEFALLRTSRNKKKHYI</sequence>
<dbReference type="AlphaFoldDB" id="A0A9Q0YF37"/>
<reference evidence="1" key="1">
    <citation type="submission" date="2021-10" db="EMBL/GenBank/DDBJ databases">
        <title>Tropical sea cucumber genome reveals ecological adaptation and Cuvierian tubules defense mechanism.</title>
        <authorList>
            <person name="Chen T."/>
        </authorList>
    </citation>
    <scope>NUCLEOTIDE SEQUENCE</scope>
    <source>
        <strain evidence="1">Nanhai2018</strain>
        <tissue evidence="1">Muscle</tissue>
    </source>
</reference>
<dbReference type="Proteomes" id="UP001152320">
    <property type="component" value="Chromosome 21"/>
</dbReference>
<gene>
    <name evidence="1" type="ORF">HOLleu_38396</name>
</gene>